<keyword evidence="5" id="KW-1003">Cell membrane</keyword>
<keyword evidence="7" id="KW-0812">Transmembrane</keyword>
<dbReference type="InterPro" id="IPR001547">
    <property type="entry name" value="Glyco_hydro_5"/>
</dbReference>
<dbReference type="GO" id="GO:0005885">
    <property type="term" value="C:Arp2/3 protein complex"/>
    <property type="evidence" value="ECO:0007669"/>
    <property type="project" value="InterPro"/>
</dbReference>
<organism evidence="22 23">
    <name type="scientific">Aphanomyces invadans</name>
    <dbReference type="NCBI Taxonomy" id="157072"/>
    <lineage>
        <taxon>Eukaryota</taxon>
        <taxon>Sar</taxon>
        <taxon>Stramenopiles</taxon>
        <taxon>Oomycota</taxon>
        <taxon>Saprolegniomycetes</taxon>
        <taxon>Saprolegniales</taxon>
        <taxon>Verrucalvaceae</taxon>
        <taxon>Aphanomyces</taxon>
    </lineage>
</organism>
<dbReference type="GO" id="GO:0004338">
    <property type="term" value="F:glucan exo-1,3-beta-glucosidase activity"/>
    <property type="evidence" value="ECO:0007669"/>
    <property type="project" value="UniProtKB-EC"/>
</dbReference>
<dbReference type="SUPFAM" id="SSF50370">
    <property type="entry name" value="Ricin B-like lectins"/>
    <property type="match status" value="2"/>
</dbReference>
<dbReference type="InterPro" id="IPR024977">
    <property type="entry name" value="Apc4-like_WD40_dom"/>
</dbReference>
<dbReference type="GO" id="GO:0005886">
    <property type="term" value="C:plasma membrane"/>
    <property type="evidence" value="ECO:0007669"/>
    <property type="project" value="UniProtKB-SubCell"/>
</dbReference>
<dbReference type="InterPro" id="IPR050386">
    <property type="entry name" value="Glycosyl_hydrolase_5"/>
</dbReference>
<keyword evidence="11" id="KW-0472">Membrane</keyword>
<evidence type="ECO:0000259" key="21">
    <source>
        <dbReference type="SMART" id="SM00458"/>
    </source>
</evidence>
<dbReference type="Pfam" id="PF00652">
    <property type="entry name" value="Ricin_B_lectin"/>
    <property type="match status" value="2"/>
</dbReference>
<dbReference type="PROSITE" id="PS50082">
    <property type="entry name" value="WD_REPEATS_2"/>
    <property type="match status" value="1"/>
</dbReference>
<dbReference type="SUPFAM" id="SSF51445">
    <property type="entry name" value="(Trans)glycosidases"/>
    <property type="match status" value="1"/>
</dbReference>
<dbReference type="PANTHER" id="PTHR31297:SF34">
    <property type="entry name" value="GLUCAN 1,3-BETA-GLUCOSIDASE 2"/>
    <property type="match status" value="1"/>
</dbReference>
<dbReference type="SUPFAM" id="SSF50998">
    <property type="entry name" value="Quinoprotein alcohol dehydrogenase-like"/>
    <property type="match status" value="1"/>
</dbReference>
<dbReference type="PANTHER" id="PTHR31297">
    <property type="entry name" value="GLUCAN ENDO-1,6-BETA-GLUCOSIDASE B"/>
    <property type="match status" value="1"/>
</dbReference>
<proteinExistence type="inferred from homology"/>
<reference evidence="22 23" key="1">
    <citation type="submission" date="2018-08" db="EMBL/GenBank/DDBJ databases">
        <title>Aphanomyces genome sequencing and annotation.</title>
        <authorList>
            <person name="Minardi D."/>
            <person name="Oidtmann B."/>
            <person name="Van Der Giezen M."/>
            <person name="Studholme D.J."/>
        </authorList>
    </citation>
    <scope>NUCLEOTIDE SEQUENCE [LARGE SCALE GENOMIC DNA]</scope>
    <source>
        <strain evidence="22 23">NJM0002</strain>
    </source>
</reference>
<name>A0A418APJ8_9STRA</name>
<evidence type="ECO:0000256" key="10">
    <source>
        <dbReference type="ARBA" id="ARBA00022989"/>
    </source>
</evidence>
<keyword evidence="12" id="KW-0325">Glycoprotein</keyword>
<feature type="domain" description="Ricin B lectin" evidence="21">
    <location>
        <begin position="737"/>
        <end position="869"/>
    </location>
</feature>
<keyword evidence="15" id="KW-0961">Cell wall biogenesis/degradation</keyword>
<dbReference type="Pfam" id="PF12894">
    <property type="entry name" value="ANAPC4_WD40"/>
    <property type="match status" value="1"/>
</dbReference>
<dbReference type="Gene3D" id="3.20.20.80">
    <property type="entry name" value="Glycosidases"/>
    <property type="match status" value="1"/>
</dbReference>
<dbReference type="Gene3D" id="2.80.10.50">
    <property type="match status" value="2"/>
</dbReference>
<dbReference type="AlphaFoldDB" id="A0A418APJ8"/>
<accession>A0A418APJ8</accession>
<comment type="similarity">
    <text evidence="4">Belongs to the ARPC5 family.</text>
</comment>
<dbReference type="VEuPathDB" id="FungiDB:H310_03580"/>
<dbReference type="GO" id="GO:0071555">
    <property type="term" value="P:cell wall organization"/>
    <property type="evidence" value="ECO:0007669"/>
    <property type="project" value="UniProtKB-KW"/>
</dbReference>
<dbReference type="InterPro" id="IPR001680">
    <property type="entry name" value="WD40_rpt"/>
</dbReference>
<dbReference type="Gene3D" id="2.130.10.10">
    <property type="entry name" value="YVTN repeat-like/Quinoprotein amine dehydrogenase"/>
    <property type="match status" value="1"/>
</dbReference>
<dbReference type="Pfam" id="PF00150">
    <property type="entry name" value="Cellulase"/>
    <property type="match status" value="1"/>
</dbReference>
<dbReference type="InterPro" id="IPR017853">
    <property type="entry name" value="GH"/>
</dbReference>
<evidence type="ECO:0000256" key="19">
    <source>
        <dbReference type="ARBA" id="ARBA00041260"/>
    </source>
</evidence>
<evidence type="ECO:0000256" key="4">
    <source>
        <dbReference type="ARBA" id="ARBA00006084"/>
    </source>
</evidence>
<dbReference type="PROSITE" id="PS50231">
    <property type="entry name" value="RICIN_B_LECTIN"/>
    <property type="match status" value="1"/>
</dbReference>
<keyword evidence="14" id="KW-0326">Glycosidase</keyword>
<comment type="similarity">
    <text evidence="3">Belongs to the glycosyl hydrolase 5 (cellulase A) family.</text>
</comment>
<keyword evidence="20" id="KW-0853">WD repeat</keyword>
<dbReference type="InterPro" id="IPR000772">
    <property type="entry name" value="Ricin_B_lectin"/>
</dbReference>
<dbReference type="InterPro" id="IPR035992">
    <property type="entry name" value="Ricin_B-like_lectins"/>
</dbReference>
<dbReference type="SMART" id="SM00458">
    <property type="entry name" value="RICIN"/>
    <property type="match status" value="1"/>
</dbReference>
<comment type="caution">
    <text evidence="22">The sequence shown here is derived from an EMBL/GenBank/DDBJ whole genome shotgun (WGS) entry which is preliminary data.</text>
</comment>
<dbReference type="Pfam" id="PF04699">
    <property type="entry name" value="P16-Arc"/>
    <property type="match status" value="1"/>
</dbReference>
<feature type="repeat" description="WD" evidence="20">
    <location>
        <begin position="214"/>
        <end position="255"/>
    </location>
</feature>
<comment type="subcellular location">
    <subcellularLocation>
        <location evidence="2">Cell membrane</location>
        <topology evidence="2">Single-pass type II membrane protein</topology>
    </subcellularLocation>
    <subcellularLocation>
        <location evidence="1">Cytoplasm</location>
        <location evidence="1">Cytoskeleton</location>
    </subcellularLocation>
</comment>
<evidence type="ECO:0000256" key="13">
    <source>
        <dbReference type="ARBA" id="ARBA00023212"/>
    </source>
</evidence>
<dbReference type="CDD" id="cd00161">
    <property type="entry name" value="beta-trefoil_Ricin-like"/>
    <property type="match status" value="1"/>
</dbReference>
<gene>
    <name evidence="22" type="ORF">DYB32_007060</name>
</gene>
<dbReference type="Gene3D" id="1.25.40.190">
    <property type="entry name" value="Actin-related protein 2/3 complex subunit 5"/>
    <property type="match status" value="1"/>
</dbReference>
<dbReference type="SUPFAM" id="SSF69103">
    <property type="entry name" value="Arp2/3 complex 16 kDa subunit ARPC5"/>
    <property type="match status" value="1"/>
</dbReference>
<keyword evidence="9" id="KW-0735">Signal-anchor</keyword>
<evidence type="ECO:0000256" key="16">
    <source>
        <dbReference type="ARBA" id="ARBA00036824"/>
    </source>
</evidence>
<evidence type="ECO:0000256" key="2">
    <source>
        <dbReference type="ARBA" id="ARBA00004401"/>
    </source>
</evidence>
<evidence type="ECO:0000256" key="3">
    <source>
        <dbReference type="ARBA" id="ARBA00005641"/>
    </source>
</evidence>
<evidence type="ECO:0000256" key="11">
    <source>
        <dbReference type="ARBA" id="ARBA00023136"/>
    </source>
</evidence>
<evidence type="ECO:0000256" key="18">
    <source>
        <dbReference type="ARBA" id="ARBA00038929"/>
    </source>
</evidence>
<dbReference type="InterPro" id="IPR036743">
    <property type="entry name" value="ARPC5_sf"/>
</dbReference>
<protein>
    <recommendedName>
        <fullName evidence="18">glucan 1,3-beta-glucosidase</fullName>
        <ecNumber evidence="18">3.2.1.58</ecNumber>
    </recommendedName>
    <alternativeName>
        <fullName evidence="19">Exo-1,3-beta-glucanase D</fullName>
    </alternativeName>
</protein>
<comment type="function">
    <text evidence="17">Glucosidase involved in the degradation of cellulosic biomass. Active on lichenan.</text>
</comment>
<evidence type="ECO:0000256" key="17">
    <source>
        <dbReference type="ARBA" id="ARBA00037126"/>
    </source>
</evidence>
<evidence type="ECO:0000313" key="22">
    <source>
        <dbReference type="EMBL" id="RHY27084.1"/>
    </source>
</evidence>
<evidence type="ECO:0000256" key="14">
    <source>
        <dbReference type="ARBA" id="ARBA00023295"/>
    </source>
</evidence>
<evidence type="ECO:0000256" key="1">
    <source>
        <dbReference type="ARBA" id="ARBA00004245"/>
    </source>
</evidence>
<evidence type="ECO:0000256" key="9">
    <source>
        <dbReference type="ARBA" id="ARBA00022968"/>
    </source>
</evidence>
<evidence type="ECO:0000256" key="7">
    <source>
        <dbReference type="ARBA" id="ARBA00022692"/>
    </source>
</evidence>
<dbReference type="VEuPathDB" id="FungiDB:H310_03582"/>
<comment type="catalytic activity">
    <reaction evidence="16">
        <text>Successive hydrolysis of beta-D-glucose units from the non-reducing ends of (1-&gt;3)-beta-D-glucans, releasing alpha-glucose.</text>
        <dbReference type="EC" id="3.2.1.58"/>
    </reaction>
</comment>
<keyword evidence="13" id="KW-0206">Cytoskeleton</keyword>
<evidence type="ECO:0000256" key="8">
    <source>
        <dbReference type="ARBA" id="ARBA00022801"/>
    </source>
</evidence>
<evidence type="ECO:0000313" key="23">
    <source>
        <dbReference type="Proteomes" id="UP000285060"/>
    </source>
</evidence>
<keyword evidence="8" id="KW-0378">Hydrolase</keyword>
<dbReference type="GO" id="GO:0034314">
    <property type="term" value="P:Arp2/3 complex-mediated actin nucleation"/>
    <property type="evidence" value="ECO:0007669"/>
    <property type="project" value="InterPro"/>
</dbReference>
<keyword evidence="6" id="KW-0963">Cytoplasm</keyword>
<evidence type="ECO:0000256" key="5">
    <source>
        <dbReference type="ARBA" id="ARBA00022475"/>
    </source>
</evidence>
<dbReference type="InterPro" id="IPR015943">
    <property type="entry name" value="WD40/YVTN_repeat-like_dom_sf"/>
</dbReference>
<dbReference type="GO" id="GO:0009251">
    <property type="term" value="P:glucan catabolic process"/>
    <property type="evidence" value="ECO:0007669"/>
    <property type="project" value="TreeGrafter"/>
</dbReference>
<sequence>MSDEDEVRSRAMRVKQLTMQKKFVDAVVLSLENPPVSSTSDNVKLANAQTVFAALQACSKADVANVVQALTPDLEDVLMKYLYRGLSVPQNNASLLEWHGHLVAKAGNGCISWDASSQEESQSLSVVKQYPGHVLGTISVTATKDGRRAASSSLDCQVRILNLETGGIEKTIDTGAGETWQIAYDPTDKFLVSGSQQGKVNIINIEQEKIVQAIEADGKFIISVAYSPDGKLVACGGFDGVVAIYDVETGSEVQKYEECSAKSIFERHGSTSAPIATFPMLARLALSAAVVLVHHVAHAHVQEQIRNGQVKAKGVNLGGWLVAEEWMTWDSPLWWDVPSSHHSEYHAMEFLGQVQGQKQFDMHWAQWTTETDIKLIAQANLNMVRVPVGYWIQGCTGLPPALFKQCDIYAKGGLVYLDKLIRDWAKKYDIAVLISIHGAPGSQNGADHSGSIDGRSHWTESYDNVWATRQLVSFLVRRYNADEAFLGIGLLNEPAGTTNQATMQQYYHDVYYDVRTVVGSNCILTLSPILWFQGRGAGPNLEDFGRYMYNVWVEWHPYLIWGYEGKSESDIIQGAVGWARQIRDWTGHPLFLGEWSFATAGGTFQTEASKSLLVDTMLNMVDNARGGWSIWSWRVAGNNPWNGWNVRGLLNAYEHSNQFWTPNLRLELYPWFNCGIVQHPNYINRFGVTDLERWVYYGSSNQFRSDRTGDCLDGFSRFNNFYAHGWSCDDYNPNQKFRLYNHSLIHLTFNKCLSVSNDLPTSITLATCNSQDPDQFFSTNEVARIVAADKTRLMAFVGNKDGSSGIAKVGTALQDATDTWLIEYTTRRVINTVSGKCLDAFGVDYSRGTGSVHTWPCSKTNGNQWWNFDATTSQLRHATHGGFCLDLSGGSPTLAPCRDPRYKQLFANQQVTLDWISYPQLDVLSTNL</sequence>
<dbReference type="SMART" id="SM00320">
    <property type="entry name" value="WD40"/>
    <property type="match status" value="3"/>
</dbReference>
<dbReference type="EMBL" id="QUSY01000845">
    <property type="protein sequence ID" value="RHY27084.1"/>
    <property type="molecule type" value="Genomic_DNA"/>
</dbReference>
<dbReference type="InterPro" id="IPR006789">
    <property type="entry name" value="ARPC5"/>
</dbReference>
<dbReference type="GO" id="GO:0005576">
    <property type="term" value="C:extracellular region"/>
    <property type="evidence" value="ECO:0007669"/>
    <property type="project" value="TreeGrafter"/>
</dbReference>
<dbReference type="Proteomes" id="UP000285060">
    <property type="component" value="Unassembled WGS sequence"/>
</dbReference>
<dbReference type="InterPro" id="IPR011047">
    <property type="entry name" value="Quinoprotein_ADH-like_sf"/>
</dbReference>
<evidence type="ECO:0000256" key="6">
    <source>
        <dbReference type="ARBA" id="ARBA00022490"/>
    </source>
</evidence>
<evidence type="ECO:0000256" key="15">
    <source>
        <dbReference type="ARBA" id="ARBA00023316"/>
    </source>
</evidence>
<keyword evidence="10" id="KW-1133">Transmembrane helix</keyword>
<dbReference type="EC" id="3.2.1.58" evidence="18"/>
<evidence type="ECO:0000256" key="20">
    <source>
        <dbReference type="PROSITE-ProRule" id="PRU00221"/>
    </source>
</evidence>
<dbReference type="VEuPathDB" id="FungiDB:H310_03579"/>
<evidence type="ECO:0000256" key="12">
    <source>
        <dbReference type="ARBA" id="ARBA00023180"/>
    </source>
</evidence>
<dbReference type="GO" id="GO:0009986">
    <property type="term" value="C:cell surface"/>
    <property type="evidence" value="ECO:0007669"/>
    <property type="project" value="TreeGrafter"/>
</dbReference>
<dbReference type="GO" id="GO:0030833">
    <property type="term" value="P:regulation of actin filament polymerization"/>
    <property type="evidence" value="ECO:0007669"/>
    <property type="project" value="InterPro"/>
</dbReference>
<keyword evidence="23" id="KW-1185">Reference proteome</keyword>